<dbReference type="Proteomes" id="UP001597221">
    <property type="component" value="Unassembled WGS sequence"/>
</dbReference>
<dbReference type="RefSeq" id="WP_349774328.1">
    <property type="nucleotide sequence ID" value="NZ_JAMBON010000009.1"/>
</dbReference>
<evidence type="ECO:0000256" key="2">
    <source>
        <dbReference type="ARBA" id="ARBA00022692"/>
    </source>
</evidence>
<feature type="transmembrane region" description="Helical" evidence="5">
    <location>
        <begin position="257"/>
        <end position="276"/>
    </location>
</feature>
<evidence type="ECO:0000313" key="7">
    <source>
        <dbReference type="Proteomes" id="UP001597221"/>
    </source>
</evidence>
<evidence type="ECO:0000256" key="1">
    <source>
        <dbReference type="ARBA" id="ARBA00022475"/>
    </source>
</evidence>
<name>A0ABW4HPF1_9BACI</name>
<evidence type="ECO:0000313" key="6">
    <source>
        <dbReference type="EMBL" id="MFD1607359.1"/>
    </source>
</evidence>
<feature type="transmembrane region" description="Helical" evidence="5">
    <location>
        <begin position="283"/>
        <end position="304"/>
    </location>
</feature>
<proteinExistence type="inferred from homology"/>
<dbReference type="PANTHER" id="PTHR39344">
    <property type="entry name" value="UPF0182 PROTEIN SLL1060"/>
    <property type="match status" value="1"/>
</dbReference>
<reference evidence="7" key="1">
    <citation type="journal article" date="2019" name="Int. J. Syst. Evol. Microbiol.">
        <title>The Global Catalogue of Microorganisms (GCM) 10K type strain sequencing project: providing services to taxonomists for standard genome sequencing and annotation.</title>
        <authorList>
            <consortium name="The Broad Institute Genomics Platform"/>
            <consortium name="The Broad Institute Genome Sequencing Center for Infectious Disease"/>
            <person name="Wu L."/>
            <person name="Ma J."/>
        </authorList>
    </citation>
    <scope>NUCLEOTIDE SEQUENCE [LARGE SCALE GENOMIC DNA]</scope>
    <source>
        <strain evidence="7">CGMCC 1.12376</strain>
    </source>
</reference>
<keyword evidence="2 5" id="KW-0812">Transmembrane</keyword>
<keyword evidence="7" id="KW-1185">Reference proteome</keyword>
<comment type="caution">
    <text evidence="6">The sequence shown here is derived from an EMBL/GenBank/DDBJ whole genome shotgun (WGS) entry which is preliminary data.</text>
</comment>
<evidence type="ECO:0000256" key="4">
    <source>
        <dbReference type="ARBA" id="ARBA00023136"/>
    </source>
</evidence>
<organism evidence="6 7">
    <name type="scientific">Oceanobacillus luteolus</name>
    <dbReference type="NCBI Taxonomy" id="1274358"/>
    <lineage>
        <taxon>Bacteria</taxon>
        <taxon>Bacillati</taxon>
        <taxon>Bacillota</taxon>
        <taxon>Bacilli</taxon>
        <taxon>Bacillales</taxon>
        <taxon>Bacillaceae</taxon>
        <taxon>Oceanobacillus</taxon>
    </lineage>
</organism>
<accession>A0ABW4HPF1</accession>
<protein>
    <recommendedName>
        <fullName evidence="5">UPF0182 protein ACFSBH_06820</fullName>
    </recommendedName>
</protein>
<gene>
    <name evidence="6" type="ORF">ACFSBH_06820</name>
</gene>
<feature type="transmembrane region" description="Helical" evidence="5">
    <location>
        <begin position="110"/>
        <end position="130"/>
    </location>
</feature>
<comment type="similarity">
    <text evidence="5">Belongs to the UPF0182 family.</text>
</comment>
<feature type="transmembrane region" description="Helical" evidence="5">
    <location>
        <begin position="170"/>
        <end position="192"/>
    </location>
</feature>
<dbReference type="HAMAP" id="MF_01600">
    <property type="entry name" value="UPF0182"/>
    <property type="match status" value="1"/>
</dbReference>
<dbReference type="PANTHER" id="PTHR39344:SF1">
    <property type="entry name" value="UPF0182 PROTEIN SLL1060"/>
    <property type="match status" value="1"/>
</dbReference>
<keyword evidence="1 5" id="KW-1003">Cell membrane</keyword>
<keyword evidence="4 5" id="KW-0472">Membrane</keyword>
<sequence length="913" mass="104959">MSTKEPNVTPEQLAKMKKTGKIFGIIFGILLAIGLVFLLTFNWITDYIWMDNLGFGNVFTTILGSKLTLMGIGFVLFFIATFITLQWIRSSYVNHFHESQLPPFLAEKKFSRLIIVGTSFLVGVLGSSVVQGLGWEPLLKFLQHEKFGVTDPHFNMDISFYMFVLPFLEFVIYLILTLAILALLVVAGAYSVFHMYRLSRRAQLHIGVTIGLVGLMVAAIHLLQPYHTLLSNQVNLFQTSVVYGLSYTDELINIPKAYVLAAVAIIAAVWTIIGLYRGRMKSVIIPIAAYFVLLIAGQGASIIVQNFVVSPNEFHRESPYLERNLEFTKAAYNLDEIKEEQHPGNYSLDRDMVERNALTIDNIRINDSRPLLDIYNQIQTFRTYYQFNDIDIDRYEIDGDYQQVFIGARELSTEDLPEQAQTWVNRNLRYTHGYGVAMSHVNEVTGQGQPQYLLRNIPVEGAIDVTRPQIYFGEEDYNDVIVDTNVDEFDYPSGDENVSSRYEEEAGIQLNGFNRLLFAIDQASFRFLVSDQLDSDSRLLKTRNIMDRVTKIAPFFEYDSDPYIFIRDDGSLAWMIDAYLVAENYPYSEQFSGDDNYIRNSVKVVVDAYTGEVDFYNVDPEEPLVRTYQAIFPDLFTEEIPEDVQRHFRYPEQLFKVQAKMYGTYHMSNLEVFYNREDYWQFATENYFDSDVEIEPYYITMKLPEYEEEEFILMVPYTPKNRQNMIAWMGVRNDGDNYGELFVYTFPKQRNIYGPQQIENRINQDSTISQQLNLWSQGGSEVIRGNLIAIPIEDTIMYVEPIYIESANETSLPEVKQIIIAYEDYIVMESNFDRALDALFDLIDRGAPPTPIGDGEVEEGEETTPSIPLEGADVILQQFSTLFDDYQEALSNGDWEEAGRIMAEIEEILANIE</sequence>
<evidence type="ECO:0000256" key="5">
    <source>
        <dbReference type="HAMAP-Rule" id="MF_01600"/>
    </source>
</evidence>
<evidence type="ECO:0000256" key="3">
    <source>
        <dbReference type="ARBA" id="ARBA00022989"/>
    </source>
</evidence>
<feature type="transmembrane region" description="Helical" evidence="5">
    <location>
        <begin position="204"/>
        <end position="223"/>
    </location>
</feature>
<dbReference type="EMBL" id="JBHUDE010000034">
    <property type="protein sequence ID" value="MFD1607359.1"/>
    <property type="molecule type" value="Genomic_DNA"/>
</dbReference>
<comment type="subcellular location">
    <subcellularLocation>
        <location evidence="5">Cell membrane</location>
        <topology evidence="5">Multi-pass membrane protein</topology>
    </subcellularLocation>
</comment>
<dbReference type="InterPro" id="IPR005372">
    <property type="entry name" value="UPF0182"/>
</dbReference>
<feature type="transmembrane region" description="Helical" evidence="5">
    <location>
        <begin position="22"/>
        <end position="44"/>
    </location>
</feature>
<feature type="transmembrane region" description="Helical" evidence="5">
    <location>
        <begin position="67"/>
        <end position="89"/>
    </location>
</feature>
<dbReference type="Pfam" id="PF03699">
    <property type="entry name" value="UPF0182"/>
    <property type="match status" value="1"/>
</dbReference>
<keyword evidence="3 5" id="KW-1133">Transmembrane helix</keyword>